<name>A0AAV5RHN2_STABA</name>
<organism evidence="1 2">
    <name type="scientific">Starmerella bacillaris</name>
    <name type="common">Yeast</name>
    <name type="synonym">Candida zemplinina</name>
    <dbReference type="NCBI Taxonomy" id="1247836"/>
    <lineage>
        <taxon>Eukaryota</taxon>
        <taxon>Fungi</taxon>
        <taxon>Dikarya</taxon>
        <taxon>Ascomycota</taxon>
        <taxon>Saccharomycotina</taxon>
        <taxon>Dipodascomycetes</taxon>
        <taxon>Dipodascales</taxon>
        <taxon>Trichomonascaceae</taxon>
        <taxon>Starmerella</taxon>
    </lineage>
</organism>
<dbReference type="EMBL" id="BTGC01000003">
    <property type="protein sequence ID" value="GMM50512.1"/>
    <property type="molecule type" value="Genomic_DNA"/>
</dbReference>
<proteinExistence type="predicted"/>
<dbReference type="AlphaFoldDB" id="A0AAV5RHN2"/>
<protein>
    <submittedName>
        <fullName evidence="1">Uncharacterized protein</fullName>
    </submittedName>
</protein>
<gene>
    <name evidence="1" type="ORF">DASB73_014700</name>
</gene>
<sequence length="180" mass="19721">MRIDEIQFTKSGTLEKFIILTAAATNNPQWLVNYLAAKNEAEIIPLSVLSTSIPSPKNNNFVILTGLELPILAESISLRTALSGIESLRKKCANVCICLTISEALVNEETSNGATYNTLVKSLFYEAQLILQLQPLPTGRAKDVTGRLVIAKGPKNQQQILAKDLSYFVNRKGVVDLFTV</sequence>
<dbReference type="Proteomes" id="UP001362899">
    <property type="component" value="Unassembled WGS sequence"/>
</dbReference>
<dbReference type="Gene3D" id="3.40.50.300">
    <property type="entry name" value="P-loop containing nucleotide triphosphate hydrolases"/>
    <property type="match status" value="1"/>
</dbReference>
<dbReference type="InterPro" id="IPR027417">
    <property type="entry name" value="P-loop_NTPase"/>
</dbReference>
<keyword evidence="2" id="KW-1185">Reference proteome</keyword>
<evidence type="ECO:0000313" key="2">
    <source>
        <dbReference type="Proteomes" id="UP001362899"/>
    </source>
</evidence>
<evidence type="ECO:0000313" key="1">
    <source>
        <dbReference type="EMBL" id="GMM50512.1"/>
    </source>
</evidence>
<comment type="caution">
    <text evidence="1">The sequence shown here is derived from an EMBL/GenBank/DDBJ whole genome shotgun (WGS) entry which is preliminary data.</text>
</comment>
<accession>A0AAV5RHN2</accession>
<reference evidence="1 2" key="1">
    <citation type="journal article" date="2023" name="Elife">
        <title>Identification of key yeast species and microbe-microbe interactions impacting larval growth of Drosophila in the wild.</title>
        <authorList>
            <person name="Mure A."/>
            <person name="Sugiura Y."/>
            <person name="Maeda R."/>
            <person name="Honda K."/>
            <person name="Sakurai N."/>
            <person name="Takahashi Y."/>
            <person name="Watada M."/>
            <person name="Katoh T."/>
            <person name="Gotoh A."/>
            <person name="Gotoh Y."/>
            <person name="Taniguchi I."/>
            <person name="Nakamura K."/>
            <person name="Hayashi T."/>
            <person name="Katayama T."/>
            <person name="Uemura T."/>
            <person name="Hattori Y."/>
        </authorList>
    </citation>
    <scope>NUCLEOTIDE SEQUENCE [LARGE SCALE GENOMIC DNA]</scope>
    <source>
        <strain evidence="1 2">SB-73</strain>
    </source>
</reference>